<dbReference type="SUPFAM" id="SSF117070">
    <property type="entry name" value="LEA14-like"/>
    <property type="match status" value="1"/>
</dbReference>
<organism evidence="2 3">
    <name type="scientific">Paenimyroides tangerinum</name>
    <dbReference type="NCBI Taxonomy" id="2488728"/>
    <lineage>
        <taxon>Bacteria</taxon>
        <taxon>Pseudomonadati</taxon>
        <taxon>Bacteroidota</taxon>
        <taxon>Flavobacteriia</taxon>
        <taxon>Flavobacteriales</taxon>
        <taxon>Flavobacteriaceae</taxon>
        <taxon>Paenimyroides</taxon>
    </lineage>
</organism>
<dbReference type="InterPro" id="IPR004864">
    <property type="entry name" value="LEA_2"/>
</dbReference>
<name>A0A3P3W9K9_9FLAO</name>
<accession>A0A3P3W9K9</accession>
<evidence type="ECO:0000259" key="1">
    <source>
        <dbReference type="Pfam" id="PF03168"/>
    </source>
</evidence>
<dbReference type="Proteomes" id="UP000275719">
    <property type="component" value="Unassembled WGS sequence"/>
</dbReference>
<comment type="caution">
    <text evidence="2">The sequence shown here is derived from an EMBL/GenBank/DDBJ whole genome shotgun (WGS) entry which is preliminary data.</text>
</comment>
<feature type="domain" description="Late embryogenesis abundant protein LEA-2 subgroup" evidence="1">
    <location>
        <begin position="85"/>
        <end position="168"/>
    </location>
</feature>
<protein>
    <recommendedName>
        <fullName evidence="1">Late embryogenesis abundant protein LEA-2 subgroup domain-containing protein</fullName>
    </recommendedName>
</protein>
<gene>
    <name evidence="2" type="ORF">EG240_09385</name>
</gene>
<dbReference type="OrthoDB" id="704817at2"/>
<dbReference type="Gene3D" id="2.60.40.1820">
    <property type="match status" value="1"/>
</dbReference>
<dbReference type="AlphaFoldDB" id="A0A3P3W9K9"/>
<evidence type="ECO:0000313" key="3">
    <source>
        <dbReference type="Proteomes" id="UP000275719"/>
    </source>
</evidence>
<dbReference type="EMBL" id="RQVQ01000018">
    <property type="protein sequence ID" value="RRJ90309.1"/>
    <property type="molecule type" value="Genomic_DNA"/>
</dbReference>
<dbReference type="RefSeq" id="WP_125019137.1">
    <property type="nucleotide sequence ID" value="NZ_RQVQ01000018.1"/>
</dbReference>
<dbReference type="Pfam" id="PF03168">
    <property type="entry name" value="LEA_2"/>
    <property type="match status" value="1"/>
</dbReference>
<reference evidence="2 3" key="1">
    <citation type="submission" date="2018-11" db="EMBL/GenBank/DDBJ databases">
        <title>Flavobacterium sp. nov., YIM 102701-2 draft genome.</title>
        <authorList>
            <person name="Li G."/>
            <person name="Jiang Y."/>
        </authorList>
    </citation>
    <scope>NUCLEOTIDE SEQUENCE [LARGE SCALE GENOMIC DNA]</scope>
    <source>
        <strain evidence="2 3">YIM 102701-2</strain>
    </source>
</reference>
<proteinExistence type="predicted"/>
<sequence>MKKILSLILLATVFILNSCGIKDTKTELESLAKCKFQIKSIQEMTIAGTPLEKIAKNGNLDLGSLPGIAIAALQKNIPLDAIINLEITNPTDSKASIDEFDYIILFENKELANGTVNQQISVPSKETSVVPIQIKGEVYNMIFGNDKALLNFLLGDNSSKANFTIKVKPTLTVAGQKIKYPGYISIDKQLSRDILFK</sequence>
<evidence type="ECO:0000313" key="2">
    <source>
        <dbReference type="EMBL" id="RRJ90309.1"/>
    </source>
</evidence>
<keyword evidence="3" id="KW-1185">Reference proteome</keyword>